<keyword evidence="5" id="KW-1185">Reference proteome</keyword>
<dbReference type="InterPro" id="IPR026832">
    <property type="entry name" value="Asteroid"/>
</dbReference>
<evidence type="ECO:0000256" key="2">
    <source>
        <dbReference type="SAM" id="MobiDB-lite"/>
    </source>
</evidence>
<feature type="domain" description="Asteroid" evidence="3">
    <location>
        <begin position="147"/>
        <end position="392"/>
    </location>
</feature>
<protein>
    <submittedName>
        <fullName evidence="4">Uu.00g047230.m01.CDS01</fullName>
    </submittedName>
</protein>
<dbReference type="Pfam" id="PF12813">
    <property type="entry name" value="XPG_I_2"/>
    <property type="match status" value="1"/>
</dbReference>
<dbReference type="PANTHER" id="PTHR15665">
    <property type="entry name" value="ASTEROID PROTEIN"/>
    <property type="match status" value="1"/>
</dbReference>
<evidence type="ECO:0000313" key="4">
    <source>
        <dbReference type="EMBL" id="CAJ2501870.1"/>
    </source>
</evidence>
<dbReference type="InterPro" id="IPR039436">
    <property type="entry name" value="Asteroid_dom"/>
</dbReference>
<dbReference type="InterPro" id="IPR029060">
    <property type="entry name" value="PIN-like_dom_sf"/>
</dbReference>
<proteinExistence type="inferred from homology"/>
<sequence length="607" mass="67033">MGIRGFGPAVSVYGVFSSLSGDTVVIDGPALVHLISAGCLRQRPAGCGFVCHPSYSLLGRMVVGWLDELRRHNVNVRNIYFDGYLPPSKWAVRQERLLGESRKMKDLVASHPVGSPCSPENAFADLKAEISLTQSFGRSAAENLPKPPFLVPAAIEALRNSQYWGPLIQVVPGEADLFCAEDVRQKGGTVLTSDSDLLIQDLGENGNVCFFGDIVPTDRFAKELGMSACKISFHDINNQLGITNVGGLTRVAFEKVNGNIPFSEALRRAKNEGTVDLPEFRGFREEHQMKDYLPSDHPVLGVLSTLDPRISEVVIQTLLMEGNGTVPGSTEEKASRGPEDLAMFLPIMIENRDQKSCWTLSADIRQVTYCILQKIARHQSAKIIEYRMLDASSALAGRQLDIPGYGETISRSVSVVNTLNKLGENFPEPAMRWFAYAVYQEVEWSAAEQRSSLSAKLVNQMTGPFGNTEEYSWDLIHFTAQVQATLYSLRMLRQVLHVVAFLDRDTSAEIQQLSGQMAPFPPIDEWPTVEGMPDLLNKFGEANAFAIITDILEIPPFEAAEAPNKTTLPKKQQKRKRGILQGQRGQESSKRSPSVNTFAILSQESQD</sequence>
<feature type="compositionally biased region" description="Polar residues" evidence="2">
    <location>
        <begin position="583"/>
        <end position="607"/>
    </location>
</feature>
<comment type="similarity">
    <text evidence="1">Belongs to the asteroid family.</text>
</comment>
<evidence type="ECO:0000259" key="3">
    <source>
        <dbReference type="Pfam" id="PF12813"/>
    </source>
</evidence>
<accession>A0AAI8YEK1</accession>
<dbReference type="AlphaFoldDB" id="A0AAI8YEK1"/>
<gene>
    <name evidence="4" type="ORF">KHLLAP_LOCUS2338</name>
</gene>
<evidence type="ECO:0000256" key="1">
    <source>
        <dbReference type="ARBA" id="ARBA00007398"/>
    </source>
</evidence>
<evidence type="ECO:0000313" key="5">
    <source>
        <dbReference type="Proteomes" id="UP001295740"/>
    </source>
</evidence>
<organism evidence="4 5">
    <name type="scientific">Anthostomella pinea</name>
    <dbReference type="NCBI Taxonomy" id="933095"/>
    <lineage>
        <taxon>Eukaryota</taxon>
        <taxon>Fungi</taxon>
        <taxon>Dikarya</taxon>
        <taxon>Ascomycota</taxon>
        <taxon>Pezizomycotina</taxon>
        <taxon>Sordariomycetes</taxon>
        <taxon>Xylariomycetidae</taxon>
        <taxon>Xylariales</taxon>
        <taxon>Xylariaceae</taxon>
        <taxon>Anthostomella</taxon>
    </lineage>
</organism>
<dbReference type="Gene3D" id="3.40.50.1010">
    <property type="entry name" value="5'-nuclease"/>
    <property type="match status" value="1"/>
</dbReference>
<dbReference type="EMBL" id="CAUWAG010000003">
    <property type="protein sequence ID" value="CAJ2501870.1"/>
    <property type="molecule type" value="Genomic_DNA"/>
</dbReference>
<feature type="region of interest" description="Disordered" evidence="2">
    <location>
        <begin position="562"/>
        <end position="607"/>
    </location>
</feature>
<dbReference type="SUPFAM" id="SSF88723">
    <property type="entry name" value="PIN domain-like"/>
    <property type="match status" value="1"/>
</dbReference>
<name>A0AAI8YEK1_9PEZI</name>
<comment type="caution">
    <text evidence="4">The sequence shown here is derived from an EMBL/GenBank/DDBJ whole genome shotgun (WGS) entry which is preliminary data.</text>
</comment>
<dbReference type="Proteomes" id="UP001295740">
    <property type="component" value="Unassembled WGS sequence"/>
</dbReference>
<reference evidence="4" key="1">
    <citation type="submission" date="2023-10" db="EMBL/GenBank/DDBJ databases">
        <authorList>
            <person name="Hackl T."/>
        </authorList>
    </citation>
    <scope>NUCLEOTIDE SEQUENCE</scope>
</reference>
<dbReference type="PANTHER" id="PTHR15665:SF1">
    <property type="entry name" value="PROTEIN ASTEROID HOMOLOG 1"/>
    <property type="match status" value="1"/>
</dbReference>